<organism evidence="9 10">
    <name type="scientific">Magnetococcus marinus (strain ATCC BAA-1437 / JCM 17883 / MC-1)</name>
    <dbReference type="NCBI Taxonomy" id="156889"/>
    <lineage>
        <taxon>Bacteria</taxon>
        <taxon>Pseudomonadati</taxon>
        <taxon>Pseudomonadota</taxon>
        <taxon>Magnetococcia</taxon>
        <taxon>Magnetococcales</taxon>
        <taxon>Magnetococcaceae</taxon>
        <taxon>Magnetococcus</taxon>
    </lineage>
</organism>
<comment type="subcellular location">
    <subcellularLocation>
        <location evidence="1">Membrane</location>
        <topology evidence="1">Multi-pass membrane protein</topology>
    </subcellularLocation>
</comment>
<accession>A0L591</accession>
<dbReference type="AlphaFoldDB" id="A0L591"/>
<dbReference type="RefSeq" id="WP_011712301.1">
    <property type="nucleotide sequence ID" value="NC_008576.1"/>
</dbReference>
<keyword evidence="5 7" id="KW-1133">Transmembrane helix</keyword>
<evidence type="ECO:0000313" key="9">
    <source>
        <dbReference type="EMBL" id="ABK43134.1"/>
    </source>
</evidence>
<dbReference type="OrthoDB" id="9807795at2"/>
<sequence length="332" mass="38067">MSTDAPLISIILSFRNEEDNLDELIRRLKLAFVDVPEDFELLFVNDDSNDRSLEILERHHSEDSRIKILNMSRRFGVYECMLAGMIASVGDAVIYLDSDLQDPPELIPQMLEQWRNGADIVHTTRTERQGENAIKMFITRLAYRTINAISHVDMPENTGDYKLLSRHIVDRLITMDEIEPYMRGLIHWIGFDQRYIYYKREPRFAGEGHFPLLRSLMPTKVFINGLLSFSVAPLYFALITGLVVSALALLYIVVILMTKLIGWNLPGWTAIMVAQLLLGGLNLFTVGVLGMYVGKIFKQIKNRPRFIVNTTKGLDGRMVHDARTPLPRNLDR</sequence>
<gene>
    <name evidence="9" type="ordered locus">Mmc1_0613</name>
</gene>
<dbReference type="GO" id="GO:0005886">
    <property type="term" value="C:plasma membrane"/>
    <property type="evidence" value="ECO:0007669"/>
    <property type="project" value="TreeGrafter"/>
</dbReference>
<dbReference type="InterPro" id="IPR029044">
    <property type="entry name" value="Nucleotide-diphossugar_trans"/>
</dbReference>
<keyword evidence="10" id="KW-1185">Reference proteome</keyword>
<reference evidence="10" key="1">
    <citation type="journal article" date="2009" name="Appl. Environ. Microbiol.">
        <title>Complete genome sequence of the chemolithoautotrophic marine magnetotactic coccus strain MC-1.</title>
        <authorList>
            <person name="Schubbe S."/>
            <person name="Williams T.J."/>
            <person name="Xie G."/>
            <person name="Kiss H.E."/>
            <person name="Brettin T.S."/>
            <person name="Martinez D."/>
            <person name="Ross C.A."/>
            <person name="Schuler D."/>
            <person name="Cox B.L."/>
            <person name="Nealson K.H."/>
            <person name="Bazylinski D.A."/>
        </authorList>
    </citation>
    <scope>NUCLEOTIDE SEQUENCE [LARGE SCALE GENOMIC DNA]</scope>
    <source>
        <strain evidence="10">ATCC BAA-1437 / JCM 17883 / MC-1</strain>
    </source>
</reference>
<keyword evidence="2" id="KW-0328">Glycosyltransferase</keyword>
<dbReference type="EMBL" id="CP000471">
    <property type="protein sequence ID" value="ABK43134.1"/>
    <property type="molecule type" value="Genomic_DNA"/>
</dbReference>
<feature type="transmembrane region" description="Helical" evidence="7">
    <location>
        <begin position="271"/>
        <end position="293"/>
    </location>
</feature>
<keyword evidence="3 9" id="KW-0808">Transferase</keyword>
<dbReference type="Gene3D" id="3.90.550.10">
    <property type="entry name" value="Spore Coat Polysaccharide Biosynthesis Protein SpsA, Chain A"/>
    <property type="match status" value="1"/>
</dbReference>
<dbReference type="CAZy" id="GT2">
    <property type="family name" value="Glycosyltransferase Family 2"/>
</dbReference>
<evidence type="ECO:0000259" key="8">
    <source>
        <dbReference type="Pfam" id="PF00535"/>
    </source>
</evidence>
<evidence type="ECO:0000256" key="2">
    <source>
        <dbReference type="ARBA" id="ARBA00022676"/>
    </source>
</evidence>
<evidence type="ECO:0000256" key="4">
    <source>
        <dbReference type="ARBA" id="ARBA00022692"/>
    </source>
</evidence>
<dbReference type="Proteomes" id="UP000002586">
    <property type="component" value="Chromosome"/>
</dbReference>
<dbReference type="PANTHER" id="PTHR48090">
    <property type="entry name" value="UNDECAPRENYL-PHOSPHATE 4-DEOXY-4-FORMAMIDO-L-ARABINOSE TRANSFERASE-RELATED"/>
    <property type="match status" value="1"/>
</dbReference>
<name>A0L591_MAGMM</name>
<evidence type="ECO:0000256" key="3">
    <source>
        <dbReference type="ARBA" id="ARBA00022679"/>
    </source>
</evidence>
<proteinExistence type="predicted"/>
<evidence type="ECO:0000256" key="7">
    <source>
        <dbReference type="SAM" id="Phobius"/>
    </source>
</evidence>
<evidence type="ECO:0000256" key="5">
    <source>
        <dbReference type="ARBA" id="ARBA00022989"/>
    </source>
</evidence>
<keyword evidence="4 7" id="KW-0812">Transmembrane</keyword>
<evidence type="ECO:0000256" key="6">
    <source>
        <dbReference type="ARBA" id="ARBA00023136"/>
    </source>
</evidence>
<dbReference type="eggNOG" id="COG0463">
    <property type="taxonomic scope" value="Bacteria"/>
</dbReference>
<dbReference type="HOGENOM" id="CLU_033536_0_1_5"/>
<dbReference type="GO" id="GO:0016757">
    <property type="term" value="F:glycosyltransferase activity"/>
    <property type="evidence" value="ECO:0007669"/>
    <property type="project" value="UniProtKB-KW"/>
</dbReference>
<dbReference type="InterPro" id="IPR001173">
    <property type="entry name" value="Glyco_trans_2-like"/>
</dbReference>
<evidence type="ECO:0000313" key="10">
    <source>
        <dbReference type="Proteomes" id="UP000002586"/>
    </source>
</evidence>
<evidence type="ECO:0000256" key="1">
    <source>
        <dbReference type="ARBA" id="ARBA00004141"/>
    </source>
</evidence>
<keyword evidence="6 7" id="KW-0472">Membrane</keyword>
<dbReference type="KEGG" id="mgm:Mmc1_0613"/>
<dbReference type="CDD" id="cd04187">
    <property type="entry name" value="DPM1_like_bac"/>
    <property type="match status" value="1"/>
</dbReference>
<dbReference type="PANTHER" id="PTHR48090:SF1">
    <property type="entry name" value="PROPHAGE BACTOPRENOL GLUCOSYL TRANSFERASE HOMOLOG"/>
    <property type="match status" value="1"/>
</dbReference>
<feature type="domain" description="Glycosyltransferase 2-like" evidence="8">
    <location>
        <begin position="9"/>
        <end position="171"/>
    </location>
</feature>
<dbReference type="InterPro" id="IPR050256">
    <property type="entry name" value="Glycosyltransferase_2"/>
</dbReference>
<dbReference type="STRING" id="156889.Mmc1_0613"/>
<reference evidence="9 10" key="2">
    <citation type="journal article" date="2012" name="Int. J. Syst. Evol. Microbiol.">
        <title>Magnetococcus marinus gen. nov., sp. nov., a marine, magnetotactic bacterium that represents a novel lineage (Magnetococcaceae fam. nov.; Magnetococcales ord. nov.) at the base of the Alphaproteobacteria.</title>
        <authorList>
            <person name="Bazylinski D.A."/>
            <person name="Williams T.J."/>
            <person name="Lefevre C.T."/>
            <person name="Berg R.J."/>
            <person name="Zhang C.L."/>
            <person name="Bowser S.S."/>
            <person name="Dean A.J."/>
            <person name="Beveridge T.J."/>
        </authorList>
    </citation>
    <scope>NUCLEOTIDE SEQUENCE [LARGE SCALE GENOMIC DNA]</scope>
    <source>
        <strain evidence="10">ATCC BAA-1437 / JCM 17883 / MC-1</strain>
    </source>
</reference>
<dbReference type="SUPFAM" id="SSF53448">
    <property type="entry name" value="Nucleotide-diphospho-sugar transferases"/>
    <property type="match status" value="1"/>
</dbReference>
<dbReference type="Pfam" id="PF00535">
    <property type="entry name" value="Glycos_transf_2"/>
    <property type="match status" value="1"/>
</dbReference>
<protein>
    <submittedName>
        <fullName evidence="9">Glycosyl transferase, family 2</fullName>
    </submittedName>
</protein>